<evidence type="ECO:0000256" key="1">
    <source>
        <dbReference type="SAM" id="MobiDB-lite"/>
    </source>
</evidence>
<dbReference type="InterPro" id="IPR045584">
    <property type="entry name" value="Pilin-like"/>
</dbReference>
<dbReference type="Proteomes" id="UP000001929">
    <property type="component" value="Chromosome"/>
</dbReference>
<dbReference type="SUPFAM" id="SSF54523">
    <property type="entry name" value="Pili subunits"/>
    <property type="match status" value="1"/>
</dbReference>
<name>Q2RY69_RHORT</name>
<proteinExistence type="predicted"/>
<organism evidence="2 3">
    <name type="scientific">Rhodospirillum rubrum (strain ATCC 11170 / ATH 1.1.1 / DSM 467 / LMG 4362 / NCIMB 8255 / S1)</name>
    <dbReference type="NCBI Taxonomy" id="269796"/>
    <lineage>
        <taxon>Bacteria</taxon>
        <taxon>Pseudomonadati</taxon>
        <taxon>Pseudomonadota</taxon>
        <taxon>Alphaproteobacteria</taxon>
        <taxon>Rhodospirillales</taxon>
        <taxon>Rhodospirillaceae</taxon>
        <taxon>Rhodospirillum</taxon>
    </lineage>
</organism>
<keyword evidence="3" id="KW-1185">Reference proteome</keyword>
<evidence type="ECO:0000313" key="3">
    <source>
        <dbReference type="Proteomes" id="UP000001929"/>
    </source>
</evidence>
<dbReference type="eggNOG" id="COG2165">
    <property type="taxonomic scope" value="Bacteria"/>
</dbReference>
<reference evidence="2 3" key="1">
    <citation type="journal article" date="2011" name="Stand. Genomic Sci.">
        <title>Complete genome sequence of Rhodospirillum rubrum type strain (S1).</title>
        <authorList>
            <person name="Munk A.C."/>
            <person name="Copeland A."/>
            <person name="Lucas S."/>
            <person name="Lapidus A."/>
            <person name="Del Rio T.G."/>
            <person name="Barry K."/>
            <person name="Detter J.C."/>
            <person name="Hammon N."/>
            <person name="Israni S."/>
            <person name="Pitluck S."/>
            <person name="Brettin T."/>
            <person name="Bruce D."/>
            <person name="Han C."/>
            <person name="Tapia R."/>
            <person name="Gilna P."/>
            <person name="Schmutz J."/>
            <person name="Larimer F."/>
            <person name="Land M."/>
            <person name="Kyrpides N.C."/>
            <person name="Mavromatis K."/>
            <person name="Richardson P."/>
            <person name="Rohde M."/>
            <person name="Goker M."/>
            <person name="Klenk H.P."/>
            <person name="Zhang Y."/>
            <person name="Roberts G.P."/>
            <person name="Reslewic S."/>
            <person name="Schwartz D.C."/>
        </authorList>
    </citation>
    <scope>NUCLEOTIDE SEQUENCE [LARGE SCALE GENOMIC DNA]</scope>
    <source>
        <strain evidence="3">ATCC 11170 / ATH 1.1.1 / DSM 467 / LMG 4362 / NCIMB 8255 / S1</strain>
    </source>
</reference>
<accession>Q2RY69</accession>
<dbReference type="HOGENOM" id="CLU_1155676_0_0_5"/>
<dbReference type="RefSeq" id="WP_011387882.1">
    <property type="nucleotide sequence ID" value="NC_007643.1"/>
</dbReference>
<protein>
    <recommendedName>
        <fullName evidence="4">Prepilin-type N-terminal cleavage/methylation domain-containing protein</fullName>
    </recommendedName>
</protein>
<feature type="region of interest" description="Disordered" evidence="1">
    <location>
        <begin position="180"/>
        <end position="201"/>
    </location>
</feature>
<dbReference type="PATRIC" id="fig|269796.9.peg.175"/>
<sequence>MISRKGGALIEIALALALIGLVLAAGLRLLPAWIEGTRRQATLARMARVDLALLAHLERTGSLPCPAEAENSQTPGAGGACGPAAPGRALFVVGTVPWAPLGLMPTDTIDGWGNRLTYAASLSLVTTALSLDETRFGDSAAQGAIPVLGADPTIRPAALDRAALALISAGPNGAGAITRAGGRRPAATNPAEAANTPPAEGTVRFDAEGPAAAGLHAVAFDDIVHSRTPWALLRELGHHH</sequence>
<dbReference type="EnsemblBacteria" id="ABC20926">
    <property type="protein sequence ID" value="ABC20926"/>
    <property type="gene ID" value="Rru_A0121"/>
</dbReference>
<dbReference type="EMBL" id="CP000230">
    <property type="protein sequence ID" value="ABC20926.1"/>
    <property type="molecule type" value="Genomic_DNA"/>
</dbReference>
<evidence type="ECO:0000313" key="2">
    <source>
        <dbReference type="EMBL" id="ABC20926.1"/>
    </source>
</evidence>
<evidence type="ECO:0008006" key="4">
    <source>
        <dbReference type="Google" id="ProtNLM"/>
    </source>
</evidence>
<gene>
    <name evidence="2" type="ordered locus">Rru_A0121</name>
</gene>
<dbReference type="AlphaFoldDB" id="Q2RY69"/>
<dbReference type="STRING" id="269796.Rru_A0121"/>
<feature type="compositionally biased region" description="Low complexity" evidence="1">
    <location>
        <begin position="180"/>
        <end position="200"/>
    </location>
</feature>
<dbReference type="KEGG" id="rru:Rru_A0121"/>